<evidence type="ECO:0000256" key="1">
    <source>
        <dbReference type="ARBA" id="ARBA00004123"/>
    </source>
</evidence>
<organism evidence="6">
    <name type="scientific">Sesamum radiatum</name>
    <name type="common">Black benniseed</name>
    <dbReference type="NCBI Taxonomy" id="300843"/>
    <lineage>
        <taxon>Eukaryota</taxon>
        <taxon>Viridiplantae</taxon>
        <taxon>Streptophyta</taxon>
        <taxon>Embryophyta</taxon>
        <taxon>Tracheophyta</taxon>
        <taxon>Spermatophyta</taxon>
        <taxon>Magnoliopsida</taxon>
        <taxon>eudicotyledons</taxon>
        <taxon>Gunneridae</taxon>
        <taxon>Pentapetalae</taxon>
        <taxon>asterids</taxon>
        <taxon>lamiids</taxon>
        <taxon>Lamiales</taxon>
        <taxon>Pedaliaceae</taxon>
        <taxon>Sesamum</taxon>
    </lineage>
</organism>
<dbReference type="PANTHER" id="PTHR46058:SF40">
    <property type="entry name" value="BRX DOMAIN-CONTAINING PROTEIN"/>
    <property type="match status" value="1"/>
</dbReference>
<feature type="compositionally biased region" description="Polar residues" evidence="4">
    <location>
        <begin position="64"/>
        <end position="85"/>
    </location>
</feature>
<name>A0AAW2W010_SESRA</name>
<evidence type="ECO:0000259" key="5">
    <source>
        <dbReference type="PROSITE" id="PS51514"/>
    </source>
</evidence>
<dbReference type="EMBL" id="JACGWJ010000002">
    <property type="protein sequence ID" value="KAL0435339.1"/>
    <property type="molecule type" value="Genomic_DNA"/>
</dbReference>
<evidence type="ECO:0000256" key="3">
    <source>
        <dbReference type="ARBA" id="ARBA00023242"/>
    </source>
</evidence>
<keyword evidence="3" id="KW-0539">Nucleus</keyword>
<dbReference type="InterPro" id="IPR013591">
    <property type="entry name" value="Brevis_radix_dom"/>
</dbReference>
<comment type="similarity">
    <text evidence="2">Belongs to the BRX family.</text>
</comment>
<feature type="compositionally biased region" description="Low complexity" evidence="4">
    <location>
        <begin position="47"/>
        <end position="63"/>
    </location>
</feature>
<evidence type="ECO:0000313" key="6">
    <source>
        <dbReference type="EMBL" id="KAL0435339.1"/>
    </source>
</evidence>
<dbReference type="Pfam" id="PF16627">
    <property type="entry name" value="BRX_assoc"/>
    <property type="match status" value="1"/>
</dbReference>
<feature type="region of interest" description="Disordered" evidence="4">
    <location>
        <begin position="1"/>
        <end position="101"/>
    </location>
</feature>
<dbReference type="PANTHER" id="PTHR46058">
    <property type="entry name" value="PROTEIN BREVIS RADIX-LIKE 1"/>
    <property type="match status" value="1"/>
</dbReference>
<dbReference type="PROSITE" id="PS51514">
    <property type="entry name" value="BRX"/>
    <property type="match status" value="1"/>
</dbReference>
<dbReference type="GO" id="GO:0005634">
    <property type="term" value="C:nucleus"/>
    <property type="evidence" value="ECO:0007669"/>
    <property type="project" value="UniProtKB-SubCell"/>
</dbReference>
<protein>
    <submittedName>
        <fullName evidence="6">PH, RCC1 and FYVE domains-containing protein 1</fullName>
    </submittedName>
</protein>
<reference evidence="6" key="1">
    <citation type="submission" date="2020-06" db="EMBL/GenBank/DDBJ databases">
        <authorList>
            <person name="Li T."/>
            <person name="Hu X."/>
            <person name="Zhang T."/>
            <person name="Song X."/>
            <person name="Zhang H."/>
            <person name="Dai N."/>
            <person name="Sheng W."/>
            <person name="Hou X."/>
            <person name="Wei L."/>
        </authorList>
    </citation>
    <scope>NUCLEOTIDE SEQUENCE</scope>
    <source>
        <strain evidence="6">G02</strain>
        <tissue evidence="6">Leaf</tissue>
    </source>
</reference>
<sequence>MAERLPVGSARNTKSPPFASLGPPPPIPNDVANLSIDRVNGQTNGPELESNESNSLLLSNGSSTASNRSLGHSRQGYTEATMRNGNRTKESESRTENEWVEQDEPGVYITLTSLPGGLKDLKRVRFSRKRFSEKQAEQWWAENRARVYEQYNVRMVDKSSIGVGSEDLAH</sequence>
<evidence type="ECO:0000256" key="4">
    <source>
        <dbReference type="SAM" id="MobiDB-lite"/>
    </source>
</evidence>
<accession>A0AAW2W010</accession>
<comment type="subcellular location">
    <subcellularLocation>
        <location evidence="1">Nucleus</location>
    </subcellularLocation>
</comment>
<proteinExistence type="inferred from homology"/>
<feature type="domain" description="BRX" evidence="5">
    <location>
        <begin position="97"/>
        <end position="152"/>
    </location>
</feature>
<gene>
    <name evidence="6" type="ORF">Sradi_0241800</name>
</gene>
<reference evidence="6" key="2">
    <citation type="journal article" date="2024" name="Plant">
        <title>Genomic evolution and insights into agronomic trait innovations of Sesamum species.</title>
        <authorList>
            <person name="Miao H."/>
            <person name="Wang L."/>
            <person name="Qu L."/>
            <person name="Liu H."/>
            <person name="Sun Y."/>
            <person name="Le M."/>
            <person name="Wang Q."/>
            <person name="Wei S."/>
            <person name="Zheng Y."/>
            <person name="Lin W."/>
            <person name="Duan Y."/>
            <person name="Cao H."/>
            <person name="Xiong S."/>
            <person name="Wang X."/>
            <person name="Wei L."/>
            <person name="Li C."/>
            <person name="Ma Q."/>
            <person name="Ju M."/>
            <person name="Zhao R."/>
            <person name="Li G."/>
            <person name="Mu C."/>
            <person name="Tian Q."/>
            <person name="Mei H."/>
            <person name="Zhang T."/>
            <person name="Gao T."/>
            <person name="Zhang H."/>
        </authorList>
    </citation>
    <scope>NUCLEOTIDE SEQUENCE</scope>
    <source>
        <strain evidence="6">G02</strain>
    </source>
</reference>
<dbReference type="AlphaFoldDB" id="A0AAW2W010"/>
<dbReference type="Pfam" id="PF08381">
    <property type="entry name" value="BRX"/>
    <property type="match status" value="1"/>
</dbReference>
<dbReference type="InterPro" id="IPR044532">
    <property type="entry name" value="BRX-like"/>
</dbReference>
<feature type="compositionally biased region" description="Basic and acidic residues" evidence="4">
    <location>
        <begin position="87"/>
        <end position="97"/>
    </location>
</feature>
<comment type="caution">
    <text evidence="6">The sequence shown here is derived from an EMBL/GenBank/DDBJ whole genome shotgun (WGS) entry which is preliminary data.</text>
</comment>
<evidence type="ECO:0000256" key="2">
    <source>
        <dbReference type="ARBA" id="ARBA00009057"/>
    </source>
</evidence>